<protein>
    <recommendedName>
        <fullName evidence="3">Sulfurtransferase</fullName>
    </recommendedName>
</protein>
<keyword evidence="1 3" id="KW-0808">Transferase</keyword>
<dbReference type="GO" id="GO:0016784">
    <property type="term" value="F:3-mercaptopyruvate sulfurtransferase activity"/>
    <property type="evidence" value="ECO:0007669"/>
    <property type="project" value="UniProtKB-EC"/>
</dbReference>
<name>A0ABX7BG13_9PROT</name>
<dbReference type="PANTHER" id="PTHR11364">
    <property type="entry name" value="THIOSULFATE SULFERTANSFERASE"/>
    <property type="match status" value="1"/>
</dbReference>
<dbReference type="Gene3D" id="3.40.250.10">
    <property type="entry name" value="Rhodanese-like domain"/>
    <property type="match status" value="2"/>
</dbReference>
<dbReference type="EMBL" id="CP067420">
    <property type="protein sequence ID" value="QQP92011.1"/>
    <property type="molecule type" value="Genomic_DNA"/>
</dbReference>
<dbReference type="CDD" id="cd01448">
    <property type="entry name" value="TST_Repeat_1"/>
    <property type="match status" value="1"/>
</dbReference>
<keyword evidence="2" id="KW-0677">Repeat</keyword>
<dbReference type="InterPro" id="IPR045078">
    <property type="entry name" value="TST/MPST-like"/>
</dbReference>
<proteinExistence type="predicted"/>
<dbReference type="PROSITE" id="PS00683">
    <property type="entry name" value="RHODANESE_2"/>
    <property type="match status" value="1"/>
</dbReference>
<dbReference type="InterPro" id="IPR036873">
    <property type="entry name" value="Rhodanese-like_dom_sf"/>
</dbReference>
<evidence type="ECO:0000259" key="4">
    <source>
        <dbReference type="PROSITE" id="PS50206"/>
    </source>
</evidence>
<feature type="domain" description="Rhodanese" evidence="4">
    <location>
        <begin position="20"/>
        <end position="137"/>
    </location>
</feature>
<dbReference type="SMART" id="SM00450">
    <property type="entry name" value="RHOD"/>
    <property type="match status" value="2"/>
</dbReference>
<dbReference type="Proteomes" id="UP000595197">
    <property type="component" value="Chromosome"/>
</dbReference>
<evidence type="ECO:0000313" key="6">
    <source>
        <dbReference type="Proteomes" id="UP000595197"/>
    </source>
</evidence>
<accession>A0ABX7BG13</accession>
<feature type="domain" description="Rhodanese" evidence="4">
    <location>
        <begin position="167"/>
        <end position="282"/>
    </location>
</feature>
<organism evidence="5 6">
    <name type="scientific">Skermanella cutis</name>
    <dbReference type="NCBI Taxonomy" id="2775420"/>
    <lineage>
        <taxon>Bacteria</taxon>
        <taxon>Pseudomonadati</taxon>
        <taxon>Pseudomonadota</taxon>
        <taxon>Alphaproteobacteria</taxon>
        <taxon>Rhodospirillales</taxon>
        <taxon>Azospirillaceae</taxon>
        <taxon>Skermanella</taxon>
    </lineage>
</organism>
<dbReference type="SUPFAM" id="SSF52821">
    <property type="entry name" value="Rhodanese/Cell cycle control phosphatase"/>
    <property type="match status" value="2"/>
</dbReference>
<dbReference type="InterPro" id="IPR001763">
    <property type="entry name" value="Rhodanese-like_dom"/>
</dbReference>
<evidence type="ECO:0000256" key="3">
    <source>
        <dbReference type="RuleBase" id="RU000507"/>
    </source>
</evidence>
<sequence length="290" mass="31875">MPYSKPDALVSTDWLAQHLSAPDVRVVDATYFLPGADRDARAEYNERHIPEAVFFDIDEIADTSGDLPHMLPAPEKFTSRVRKLGLGDGVRIVVYDTHGLMSAARVWWMFRVFGHRDVAVLDGGLPKWIAEGRPLEDLPPMPRERHFTARLNTFLVRDAGQILDTVGNGREQIVDARAAGRFTGAEPDFWPGRRAGHIPGSLNLPFADLLNAGDRTFKPAEELRSLVDKAGIDMKRPVVTSCGSGITACVAALGLYLLGKEDVAVYDGSWAEWGRREDLPVETGPSKASS</sequence>
<evidence type="ECO:0000256" key="1">
    <source>
        <dbReference type="ARBA" id="ARBA00022679"/>
    </source>
</evidence>
<dbReference type="NCBIfam" id="NF008557">
    <property type="entry name" value="PRK11493.1"/>
    <property type="match status" value="1"/>
</dbReference>
<dbReference type="RefSeq" id="WP_201080518.1">
    <property type="nucleotide sequence ID" value="NZ_CP067420.1"/>
</dbReference>
<dbReference type="CDD" id="cd01449">
    <property type="entry name" value="TST_Repeat_2"/>
    <property type="match status" value="1"/>
</dbReference>
<keyword evidence="6" id="KW-1185">Reference proteome</keyword>
<reference evidence="5" key="1">
    <citation type="submission" date="2021-02" db="EMBL/GenBank/DDBJ databases">
        <title>Skermanella TT6 skin isolate.</title>
        <authorList>
            <person name="Lee K."/>
            <person name="Ganzorig M."/>
        </authorList>
    </citation>
    <scope>NUCLEOTIDE SEQUENCE</scope>
    <source>
        <strain evidence="5">TT6</strain>
    </source>
</reference>
<dbReference type="InterPro" id="IPR001307">
    <property type="entry name" value="Thiosulphate_STrfase_CS"/>
</dbReference>
<gene>
    <name evidence="5" type="primary">sseA</name>
    <name evidence="5" type="ORF">IGS68_12745</name>
</gene>
<evidence type="ECO:0000313" key="5">
    <source>
        <dbReference type="EMBL" id="QQP92011.1"/>
    </source>
</evidence>
<dbReference type="PANTHER" id="PTHR11364:SF27">
    <property type="entry name" value="SULFURTRANSFERASE"/>
    <property type="match status" value="1"/>
</dbReference>
<dbReference type="Pfam" id="PF00581">
    <property type="entry name" value="Rhodanese"/>
    <property type="match status" value="2"/>
</dbReference>
<evidence type="ECO:0000256" key="2">
    <source>
        <dbReference type="ARBA" id="ARBA00022737"/>
    </source>
</evidence>
<dbReference type="PROSITE" id="PS50206">
    <property type="entry name" value="RHODANESE_3"/>
    <property type="match status" value="2"/>
</dbReference>